<evidence type="ECO:0000259" key="2">
    <source>
        <dbReference type="Pfam" id="PF11716"/>
    </source>
</evidence>
<keyword evidence="3" id="KW-0670">Pyruvate</keyword>
<dbReference type="RefSeq" id="WP_062022479.1">
    <property type="nucleotide sequence ID" value="NZ_LQQC01000011.1"/>
</dbReference>
<dbReference type="GO" id="GO:0046872">
    <property type="term" value="F:metal ion binding"/>
    <property type="evidence" value="ECO:0007669"/>
    <property type="project" value="InterPro"/>
</dbReference>
<feature type="domain" description="Mycothiol-dependent maleylpyruvate isomerase metal-binding" evidence="2">
    <location>
        <begin position="25"/>
        <end position="152"/>
    </location>
</feature>
<dbReference type="InterPro" id="IPR034660">
    <property type="entry name" value="DinB/YfiT-like"/>
</dbReference>
<evidence type="ECO:0000313" key="4">
    <source>
        <dbReference type="Proteomes" id="UP000243589"/>
    </source>
</evidence>
<evidence type="ECO:0000256" key="1">
    <source>
        <dbReference type="SAM" id="MobiDB-lite"/>
    </source>
</evidence>
<dbReference type="InterPro" id="IPR017517">
    <property type="entry name" value="Maleyloyr_isom"/>
</dbReference>
<evidence type="ECO:0000313" key="3">
    <source>
        <dbReference type="EMBL" id="KXZ57719.1"/>
    </source>
</evidence>
<accession>A0A150H6G7</accession>
<protein>
    <submittedName>
        <fullName evidence="3">Mycothiol-dependent maleylpyruvate isomerase</fullName>
    </submittedName>
</protein>
<dbReference type="AlphaFoldDB" id="A0A150H6G7"/>
<keyword evidence="3" id="KW-0413">Isomerase</keyword>
<gene>
    <name evidence="3" type="ORF">Bravens_01744</name>
</gene>
<reference evidence="3 4" key="1">
    <citation type="submission" date="2016-01" db="EMBL/GenBank/DDBJ databases">
        <title>Use of Whole Genome Sequencing to ascertain that Brevibacterium massiliense (Roux, Raoult 2009) is a later heterotypic synonym of Brevibacterium ravenspurgense (Mages 2008).</title>
        <authorList>
            <person name="Bernier A.-M."/>
            <person name="Burdz T."/>
            <person name="Huynh C."/>
            <person name="Pachecho A.L."/>
            <person name="Wiebe D."/>
            <person name="Bonner C."/>
            <person name="Bernard K."/>
        </authorList>
    </citation>
    <scope>NUCLEOTIDE SEQUENCE [LARGE SCALE GENOMIC DNA]</scope>
    <source>
        <strain evidence="3 4">CCUG56047</strain>
    </source>
</reference>
<proteinExistence type="predicted"/>
<keyword evidence="4" id="KW-1185">Reference proteome</keyword>
<dbReference type="Pfam" id="PF11716">
    <property type="entry name" value="MDMPI_N"/>
    <property type="match status" value="1"/>
</dbReference>
<dbReference type="SUPFAM" id="SSF109854">
    <property type="entry name" value="DinB/YfiT-like putative metalloenzymes"/>
    <property type="match status" value="1"/>
</dbReference>
<dbReference type="Gene3D" id="1.20.120.450">
    <property type="entry name" value="dinb family like domain"/>
    <property type="match status" value="1"/>
</dbReference>
<dbReference type="EMBL" id="LQQC01000011">
    <property type="protein sequence ID" value="KXZ57719.1"/>
    <property type="molecule type" value="Genomic_DNA"/>
</dbReference>
<organism evidence="3 4">
    <name type="scientific">Brevibacterium ravenspurgense</name>
    <dbReference type="NCBI Taxonomy" id="479117"/>
    <lineage>
        <taxon>Bacteria</taxon>
        <taxon>Bacillati</taxon>
        <taxon>Actinomycetota</taxon>
        <taxon>Actinomycetes</taxon>
        <taxon>Micrococcales</taxon>
        <taxon>Brevibacteriaceae</taxon>
        <taxon>Brevibacterium</taxon>
    </lineage>
</organism>
<dbReference type="NCBIfam" id="TIGR03083">
    <property type="entry name" value="maleylpyruvate isomerase family mycothiol-dependent enzyme"/>
    <property type="match status" value="1"/>
</dbReference>
<dbReference type="GO" id="GO:0016853">
    <property type="term" value="F:isomerase activity"/>
    <property type="evidence" value="ECO:0007669"/>
    <property type="project" value="UniProtKB-KW"/>
</dbReference>
<dbReference type="InterPro" id="IPR024344">
    <property type="entry name" value="MDMPI_metal-binding"/>
</dbReference>
<dbReference type="Gene3D" id="3.30.1050.20">
    <property type="match status" value="1"/>
</dbReference>
<name>A0A150H6G7_9MICO</name>
<dbReference type="Proteomes" id="UP000243589">
    <property type="component" value="Unassembled WGS sequence"/>
</dbReference>
<dbReference type="PATRIC" id="fig|479117.4.peg.1728"/>
<feature type="region of interest" description="Disordered" evidence="1">
    <location>
        <begin position="237"/>
        <end position="263"/>
    </location>
</feature>
<comment type="caution">
    <text evidence="3">The sequence shown here is derived from an EMBL/GenBank/DDBJ whole genome shotgun (WGS) entry which is preliminary data.</text>
</comment>
<sequence>MADNTPSTNDDLQLRMLAEGFYLQALDQVTHAGMGGPSRLPGWTRKHVAMHVIANADAFMRLIEWARTGNENPMYPSRAARDAEIEQLVASTPDGDVSTMAHEASEELTQALNTMNNDAWSVLVRTGQGEEAAASFIPWARARECFVHALDLNIGYTALDFPTAAADRIFAELLGYWKKTETRANFLFHVTDREDLAEWHINTPGTEKNDTDFSRPVEVTGEFNELLQYAIGRGWPASGRQDNAKGAAGTATPEDLPTPPPWV</sequence>